<protein>
    <recommendedName>
        <fullName evidence="3">Condensin complex subunit 1 C-terminal domain-containing protein</fullName>
    </recommendedName>
</protein>
<dbReference type="InterPro" id="IPR011989">
    <property type="entry name" value="ARM-like"/>
</dbReference>
<evidence type="ECO:0008006" key="3">
    <source>
        <dbReference type="Google" id="ProtNLM"/>
    </source>
</evidence>
<gene>
    <name evidence="1" type="ORF">AKJ58_00370</name>
</gene>
<dbReference type="EMBL" id="LHYK01000004">
    <property type="protein sequence ID" value="KXB08287.1"/>
    <property type="molecule type" value="Genomic_DNA"/>
</dbReference>
<dbReference type="InterPro" id="IPR016024">
    <property type="entry name" value="ARM-type_fold"/>
</dbReference>
<dbReference type="AlphaFoldDB" id="A0A133VPD0"/>
<proteinExistence type="predicted"/>
<name>A0A133VPD0_9EURY</name>
<dbReference type="Proteomes" id="UP000070256">
    <property type="component" value="Unassembled WGS sequence"/>
</dbReference>
<dbReference type="Gene3D" id="1.25.10.10">
    <property type="entry name" value="Leucine-rich Repeat Variant"/>
    <property type="match status" value="1"/>
</dbReference>
<organism evidence="1 2">
    <name type="scientific">candidate division MSBL1 archaeon SCGC-AAA385D11</name>
    <dbReference type="NCBI Taxonomy" id="1698286"/>
    <lineage>
        <taxon>Archaea</taxon>
        <taxon>Methanobacteriati</taxon>
        <taxon>Methanobacteriota</taxon>
        <taxon>candidate division MSBL1</taxon>
    </lineage>
</organism>
<sequence length="173" mass="19924">MKKILQKLKGGDLRSIGRADEVVEDVLEDQQLFEDVFEGILADDPVVAMRASDVVEKVSSKHPEYLQPYKDRLIREISKVERKEVRWHVAQMFSYLEVSKDERNEIIKILNSYIDSSDSAIVKTFSMQTLADFAKKDERIRSRILSKIEKLVETGSPAIVSRGKKLIDKLKEK</sequence>
<reference evidence="1 2" key="1">
    <citation type="journal article" date="2016" name="Sci. Rep.">
        <title>Metabolic traits of an uncultured archaeal lineage -MSBL1- from brine pools of the Red Sea.</title>
        <authorList>
            <person name="Mwirichia R."/>
            <person name="Alam I."/>
            <person name="Rashid M."/>
            <person name="Vinu M."/>
            <person name="Ba-Alawi W."/>
            <person name="Anthony Kamau A."/>
            <person name="Kamanda Ngugi D."/>
            <person name="Goker M."/>
            <person name="Klenk H.P."/>
            <person name="Bajic V."/>
            <person name="Stingl U."/>
        </authorList>
    </citation>
    <scope>NUCLEOTIDE SEQUENCE [LARGE SCALE GENOMIC DNA]</scope>
    <source>
        <strain evidence="1">SCGC-AAA385D11</strain>
    </source>
</reference>
<dbReference type="SUPFAM" id="SSF48371">
    <property type="entry name" value="ARM repeat"/>
    <property type="match status" value="1"/>
</dbReference>
<comment type="caution">
    <text evidence="1">The sequence shown here is derived from an EMBL/GenBank/DDBJ whole genome shotgun (WGS) entry which is preliminary data.</text>
</comment>
<evidence type="ECO:0000313" key="2">
    <source>
        <dbReference type="Proteomes" id="UP000070256"/>
    </source>
</evidence>
<evidence type="ECO:0000313" key="1">
    <source>
        <dbReference type="EMBL" id="KXB08287.1"/>
    </source>
</evidence>
<keyword evidence="2" id="KW-1185">Reference proteome</keyword>
<accession>A0A133VPD0</accession>